<feature type="domain" description="Ig-like" evidence="3">
    <location>
        <begin position="47"/>
        <end position="119"/>
    </location>
</feature>
<keyword evidence="1" id="KW-1133">Transmembrane helix</keyword>
<dbReference type="PROSITE" id="PS50835">
    <property type="entry name" value="IG_LIKE"/>
    <property type="match status" value="1"/>
</dbReference>
<dbReference type="Gene3D" id="2.60.40.10">
    <property type="entry name" value="Immunoglobulins"/>
    <property type="match status" value="1"/>
</dbReference>
<sequence>MANFGACFCYSCGLKVTFLLVISAVCNEALILDVNLTRQEVTTFVRQPVNLGCYATTTSAGSILEYFWTKDNQTVTQSPNVQAFDGVLVVTPEKDSDFGTYECNVTNGMSSGLCRISLVQVTSTPGDPTTGCVNVSVLMPVLAVAVFSLLLFIHLVIQGARRRSRDEVLSKKSEDSSLHSHEHVRMREGSCVIEEPIELHVNRRVSRMEENERIQESTVTQF</sequence>
<dbReference type="Pfam" id="PF13927">
    <property type="entry name" value="Ig_3"/>
    <property type="match status" value="1"/>
</dbReference>
<keyword evidence="1" id="KW-0812">Transmembrane</keyword>
<keyword evidence="2" id="KW-0732">Signal</keyword>
<gene>
    <name evidence="4" type="ORF">pdam_00009289</name>
</gene>
<dbReference type="InterPro" id="IPR007110">
    <property type="entry name" value="Ig-like_dom"/>
</dbReference>
<feature type="chain" id="PRO_5018045750" description="Ig-like domain-containing protein" evidence="2">
    <location>
        <begin position="25"/>
        <end position="222"/>
    </location>
</feature>
<feature type="transmembrane region" description="Helical" evidence="1">
    <location>
        <begin position="137"/>
        <end position="157"/>
    </location>
</feature>
<dbReference type="InterPro" id="IPR036179">
    <property type="entry name" value="Ig-like_dom_sf"/>
</dbReference>
<dbReference type="CDD" id="cd00096">
    <property type="entry name" value="Ig"/>
    <property type="match status" value="1"/>
</dbReference>
<dbReference type="EMBL" id="RCHS01002947">
    <property type="protein sequence ID" value="RMX44853.1"/>
    <property type="molecule type" value="Genomic_DNA"/>
</dbReference>
<comment type="caution">
    <text evidence="4">The sequence shown here is derived from an EMBL/GenBank/DDBJ whole genome shotgun (WGS) entry which is preliminary data.</text>
</comment>
<reference evidence="4 5" key="1">
    <citation type="journal article" date="2018" name="Sci. Rep.">
        <title>Comparative analysis of the Pocillopora damicornis genome highlights role of immune system in coral evolution.</title>
        <authorList>
            <person name="Cunning R."/>
            <person name="Bay R.A."/>
            <person name="Gillette P."/>
            <person name="Baker A.C."/>
            <person name="Traylor-Knowles N."/>
        </authorList>
    </citation>
    <scope>NUCLEOTIDE SEQUENCE [LARGE SCALE GENOMIC DNA]</scope>
    <source>
        <strain evidence="4">RSMAS</strain>
        <tissue evidence="4">Whole animal</tissue>
    </source>
</reference>
<proteinExistence type="predicted"/>
<dbReference type="Proteomes" id="UP000275408">
    <property type="component" value="Unassembled WGS sequence"/>
</dbReference>
<keyword evidence="1" id="KW-0472">Membrane</keyword>
<dbReference type="InterPro" id="IPR013783">
    <property type="entry name" value="Ig-like_fold"/>
</dbReference>
<protein>
    <recommendedName>
        <fullName evidence="3">Ig-like domain-containing protein</fullName>
    </recommendedName>
</protein>
<evidence type="ECO:0000259" key="3">
    <source>
        <dbReference type="PROSITE" id="PS50835"/>
    </source>
</evidence>
<dbReference type="SUPFAM" id="SSF48726">
    <property type="entry name" value="Immunoglobulin"/>
    <property type="match status" value="1"/>
</dbReference>
<evidence type="ECO:0000313" key="4">
    <source>
        <dbReference type="EMBL" id="RMX44853.1"/>
    </source>
</evidence>
<keyword evidence="5" id="KW-1185">Reference proteome</keyword>
<name>A0A3M6TTW4_POCDA</name>
<evidence type="ECO:0000256" key="1">
    <source>
        <dbReference type="SAM" id="Phobius"/>
    </source>
</evidence>
<dbReference type="AlphaFoldDB" id="A0A3M6TTW4"/>
<dbReference type="OrthoDB" id="5961293at2759"/>
<organism evidence="4 5">
    <name type="scientific">Pocillopora damicornis</name>
    <name type="common">Cauliflower coral</name>
    <name type="synonym">Millepora damicornis</name>
    <dbReference type="NCBI Taxonomy" id="46731"/>
    <lineage>
        <taxon>Eukaryota</taxon>
        <taxon>Metazoa</taxon>
        <taxon>Cnidaria</taxon>
        <taxon>Anthozoa</taxon>
        <taxon>Hexacorallia</taxon>
        <taxon>Scleractinia</taxon>
        <taxon>Astrocoeniina</taxon>
        <taxon>Pocilloporidae</taxon>
        <taxon>Pocillopora</taxon>
    </lineage>
</organism>
<accession>A0A3M6TTW4</accession>
<evidence type="ECO:0000313" key="5">
    <source>
        <dbReference type="Proteomes" id="UP000275408"/>
    </source>
</evidence>
<feature type="signal peptide" evidence="2">
    <location>
        <begin position="1"/>
        <end position="24"/>
    </location>
</feature>
<evidence type="ECO:0000256" key="2">
    <source>
        <dbReference type="SAM" id="SignalP"/>
    </source>
</evidence>